<evidence type="ECO:0000313" key="3">
    <source>
        <dbReference type="Proteomes" id="UP000295375"/>
    </source>
</evidence>
<dbReference type="EMBL" id="SNYM01000002">
    <property type="protein sequence ID" value="TDQ50588.1"/>
    <property type="molecule type" value="Genomic_DNA"/>
</dbReference>
<dbReference type="PANTHER" id="PTHR39586:SF1">
    <property type="entry name" value="CYTOPLASMIC PROTEIN"/>
    <property type="match status" value="1"/>
</dbReference>
<gene>
    <name evidence="2" type="ORF">EV696_102271</name>
</gene>
<name>A0A4R6UTD5_9GAMM</name>
<dbReference type="OrthoDB" id="8794567at2"/>
<feature type="domain" description="YqcC-like" evidence="1">
    <location>
        <begin position="8"/>
        <end position="103"/>
    </location>
</feature>
<dbReference type="InterPro" id="IPR007384">
    <property type="entry name" value="UCP006257"/>
</dbReference>
<dbReference type="RefSeq" id="WP_133587879.1">
    <property type="nucleotide sequence ID" value="NZ_CP037953.1"/>
</dbReference>
<dbReference type="InterPro" id="IPR023376">
    <property type="entry name" value="YqcC-like_dom"/>
</dbReference>
<dbReference type="Proteomes" id="UP000295375">
    <property type="component" value="Unassembled WGS sequence"/>
</dbReference>
<sequence length="111" mass="13091">MTDPYLRCQQYLDRLERRLQSEGLWSNEIPEPASFDSTMPFCVDTMTLPEWLQFVFLPRMQELIERRLPLPSRAGLHQYAEVYFQQQPGSYPALIRLLAEIDAFIAEPTMH</sequence>
<evidence type="ECO:0000259" key="1">
    <source>
        <dbReference type="Pfam" id="PF04287"/>
    </source>
</evidence>
<accession>A0A4R6UTD5</accession>
<organism evidence="2 3">
    <name type="scientific">Permianibacter aggregans</name>
    <dbReference type="NCBI Taxonomy" id="1510150"/>
    <lineage>
        <taxon>Bacteria</taxon>
        <taxon>Pseudomonadati</taxon>
        <taxon>Pseudomonadota</taxon>
        <taxon>Gammaproteobacteria</taxon>
        <taxon>Pseudomonadales</taxon>
        <taxon>Pseudomonadaceae</taxon>
        <taxon>Permianibacter</taxon>
    </lineage>
</organism>
<comment type="caution">
    <text evidence="2">The sequence shown here is derived from an EMBL/GenBank/DDBJ whole genome shotgun (WGS) entry which is preliminary data.</text>
</comment>
<proteinExistence type="predicted"/>
<dbReference type="GO" id="GO:0044010">
    <property type="term" value="P:single-species biofilm formation"/>
    <property type="evidence" value="ECO:0007669"/>
    <property type="project" value="TreeGrafter"/>
</dbReference>
<dbReference type="PIRSF" id="PIRSF006257">
    <property type="entry name" value="UCP006257"/>
    <property type="match status" value="1"/>
</dbReference>
<reference evidence="2 3" key="1">
    <citation type="submission" date="2019-03" db="EMBL/GenBank/DDBJ databases">
        <title>Genomic Encyclopedia of Type Strains, Phase IV (KMG-IV): sequencing the most valuable type-strain genomes for metagenomic binning, comparative biology and taxonomic classification.</title>
        <authorList>
            <person name="Goeker M."/>
        </authorList>
    </citation>
    <scope>NUCLEOTIDE SEQUENCE [LARGE SCALE GENOMIC DNA]</scope>
    <source>
        <strain evidence="2 3">DSM 103792</strain>
    </source>
</reference>
<dbReference type="Gene3D" id="1.20.1440.40">
    <property type="entry name" value="YqcC-like"/>
    <property type="match status" value="1"/>
</dbReference>
<evidence type="ECO:0000313" key="2">
    <source>
        <dbReference type="EMBL" id="TDQ50588.1"/>
    </source>
</evidence>
<dbReference type="Pfam" id="PF04287">
    <property type="entry name" value="DUF446"/>
    <property type="match status" value="1"/>
</dbReference>
<protein>
    <submittedName>
        <fullName evidence="2">dTDP-4-dehydrorhamnose 3,5-epimerase</fullName>
    </submittedName>
</protein>
<dbReference type="PANTHER" id="PTHR39586">
    <property type="entry name" value="CYTOPLASMIC PROTEIN-RELATED"/>
    <property type="match status" value="1"/>
</dbReference>
<dbReference type="SUPFAM" id="SSF158452">
    <property type="entry name" value="YqcC-like"/>
    <property type="match status" value="1"/>
</dbReference>
<dbReference type="InterPro" id="IPR036814">
    <property type="entry name" value="YqcC-like_sf"/>
</dbReference>
<dbReference type="AlphaFoldDB" id="A0A4R6UTD5"/>
<keyword evidence="3" id="KW-1185">Reference proteome</keyword>